<gene>
    <name evidence="3" type="ORF">BCR37DRAFT_99185</name>
</gene>
<name>A0A1Y2F501_PROLT</name>
<accession>A0A1Y2F501</accession>
<dbReference type="GO" id="GO:0000981">
    <property type="term" value="F:DNA-binding transcription factor activity, RNA polymerase II-specific"/>
    <property type="evidence" value="ECO:0007669"/>
    <property type="project" value="InterPro"/>
</dbReference>
<dbReference type="GO" id="GO:0008270">
    <property type="term" value="F:zinc ion binding"/>
    <property type="evidence" value="ECO:0007669"/>
    <property type="project" value="InterPro"/>
</dbReference>
<sequence>MEPVKRCVRCKQKKKGCSRGSPCERCALAGLTAEECIYLPEDATYRSPVRKRQQQQHHHQPKVTYLSTSLGKEYTATEIQRCSRCIRTARGCDRNRPCGPCAAGGLTEWECRYTSASSFKVRGPGKKQEGSPLVHALDADSFKKQVRSGSTGALPDKKSLLVPADYRTPSPPGNVSPISDTWEEAVADEESPVLSRLSVAVPIPGKPQEVVAQPRQPSSHPEYPNMMERLYSQHSNVPESSPRVLAEDYQSSPSPFNSPPFQSSPPVYGYPLDPSQYQESALVRAHRQAQQQQPYVQYGFGSGTYAGMSTSPQPNPYLYPPPRSMAGSPNTASAMTATPQANTAQRRILGSPQQRHSPQPYLVPSRRGSGVGPHQGQLGSLSGSPLGYNLQQQHVQKQAAAQQMSRSVSNSRLAETGGVPIAGQQSRTGGPVRSVYGSPSAAASSGELRSLAAQHQLQQQQQYQLLHEQARIQQQLQQQLQQQTYVQQQSRQVAAQHQTDLLQPPPLQEHDGLFGHAAYQHLSGSSESIDGEFPLFGEAEMEGEE</sequence>
<dbReference type="Proteomes" id="UP000193685">
    <property type="component" value="Unassembled WGS sequence"/>
</dbReference>
<evidence type="ECO:0000259" key="2">
    <source>
        <dbReference type="PROSITE" id="PS50048"/>
    </source>
</evidence>
<keyword evidence="4" id="KW-1185">Reference proteome</keyword>
<dbReference type="AlphaFoldDB" id="A0A1Y2F501"/>
<protein>
    <recommendedName>
        <fullName evidence="2">Zn(2)-C6 fungal-type domain-containing protein</fullName>
    </recommendedName>
</protein>
<evidence type="ECO:0000313" key="3">
    <source>
        <dbReference type="EMBL" id="ORY78941.1"/>
    </source>
</evidence>
<organism evidence="3 4">
    <name type="scientific">Protomyces lactucae-debilis</name>
    <dbReference type="NCBI Taxonomy" id="2754530"/>
    <lineage>
        <taxon>Eukaryota</taxon>
        <taxon>Fungi</taxon>
        <taxon>Dikarya</taxon>
        <taxon>Ascomycota</taxon>
        <taxon>Taphrinomycotina</taxon>
        <taxon>Taphrinomycetes</taxon>
        <taxon>Taphrinales</taxon>
        <taxon>Protomycetaceae</taxon>
        <taxon>Protomyces</taxon>
    </lineage>
</organism>
<dbReference type="SMART" id="SM00066">
    <property type="entry name" value="GAL4"/>
    <property type="match status" value="2"/>
</dbReference>
<dbReference type="GeneID" id="63789163"/>
<dbReference type="InterPro" id="IPR001138">
    <property type="entry name" value="Zn2Cys6_DnaBD"/>
</dbReference>
<evidence type="ECO:0000256" key="1">
    <source>
        <dbReference type="SAM" id="MobiDB-lite"/>
    </source>
</evidence>
<dbReference type="PROSITE" id="PS50048">
    <property type="entry name" value="ZN2_CY6_FUNGAL_2"/>
    <property type="match status" value="1"/>
</dbReference>
<feature type="compositionally biased region" description="Low complexity" evidence="1">
    <location>
        <begin position="372"/>
        <end position="403"/>
    </location>
</feature>
<feature type="domain" description="Zn(2)-C6 fungal-type" evidence="2">
    <location>
        <begin position="6"/>
        <end position="38"/>
    </location>
</feature>
<feature type="compositionally biased region" description="Polar residues" evidence="1">
    <location>
        <begin position="327"/>
        <end position="357"/>
    </location>
</feature>
<proteinExistence type="predicted"/>
<dbReference type="RefSeq" id="XP_040723573.1">
    <property type="nucleotide sequence ID" value="XM_040872564.1"/>
</dbReference>
<feature type="region of interest" description="Disordered" evidence="1">
    <location>
        <begin position="320"/>
        <end position="442"/>
    </location>
</feature>
<comment type="caution">
    <text evidence="3">The sequence shown here is derived from an EMBL/GenBank/DDBJ whole genome shotgun (WGS) entry which is preliminary data.</text>
</comment>
<reference evidence="3 4" key="1">
    <citation type="submission" date="2016-07" db="EMBL/GenBank/DDBJ databases">
        <title>Pervasive Adenine N6-methylation of Active Genes in Fungi.</title>
        <authorList>
            <consortium name="DOE Joint Genome Institute"/>
            <person name="Mondo S.J."/>
            <person name="Dannebaum R.O."/>
            <person name="Kuo R.C."/>
            <person name="Labutti K."/>
            <person name="Haridas S."/>
            <person name="Kuo A."/>
            <person name="Salamov A."/>
            <person name="Ahrendt S.R."/>
            <person name="Lipzen A."/>
            <person name="Sullivan W."/>
            <person name="Andreopoulos W.B."/>
            <person name="Clum A."/>
            <person name="Lindquist E."/>
            <person name="Daum C."/>
            <person name="Ramamoorthy G.K."/>
            <person name="Gryganskyi A."/>
            <person name="Culley D."/>
            <person name="Magnuson J.K."/>
            <person name="James T.Y."/>
            <person name="O'Malley M.A."/>
            <person name="Stajich J.E."/>
            <person name="Spatafora J.W."/>
            <person name="Visel A."/>
            <person name="Grigoriev I.V."/>
        </authorList>
    </citation>
    <scope>NUCLEOTIDE SEQUENCE [LARGE SCALE GENOMIC DNA]</scope>
    <source>
        <strain evidence="3 4">12-1054</strain>
    </source>
</reference>
<evidence type="ECO:0000313" key="4">
    <source>
        <dbReference type="Proteomes" id="UP000193685"/>
    </source>
</evidence>
<feature type="region of interest" description="Disordered" evidence="1">
    <location>
        <begin position="234"/>
        <end position="264"/>
    </location>
</feature>
<feature type="compositionally biased region" description="Polar residues" evidence="1">
    <location>
        <begin position="404"/>
        <end position="413"/>
    </location>
</feature>
<dbReference type="OrthoDB" id="10640654at2759"/>
<feature type="compositionally biased region" description="Low complexity" evidence="1">
    <location>
        <begin position="250"/>
        <end position="264"/>
    </location>
</feature>
<dbReference type="EMBL" id="MCFI01000016">
    <property type="protein sequence ID" value="ORY78941.1"/>
    <property type="molecule type" value="Genomic_DNA"/>
</dbReference>